<proteinExistence type="predicted"/>
<dbReference type="SUPFAM" id="SSF50249">
    <property type="entry name" value="Nucleic acid-binding proteins"/>
    <property type="match status" value="1"/>
</dbReference>
<dbReference type="Pfam" id="PF00773">
    <property type="entry name" value="RNB"/>
    <property type="match status" value="2"/>
</dbReference>
<accession>J9H1X7</accession>
<dbReference type="PANTHER" id="PTHR23355:SF9">
    <property type="entry name" value="DIS3-LIKE EXONUCLEASE 2"/>
    <property type="match status" value="1"/>
</dbReference>
<comment type="caution">
    <text evidence="2">The sequence shown here is derived from an EMBL/GenBank/DDBJ whole genome shotgun (WGS) entry which is preliminary data.</text>
</comment>
<protein>
    <submittedName>
        <fullName evidence="2">Exoribonuclease II</fullName>
    </submittedName>
</protein>
<evidence type="ECO:0000259" key="1">
    <source>
        <dbReference type="SMART" id="SM00955"/>
    </source>
</evidence>
<reference evidence="2" key="1">
    <citation type="journal article" date="2012" name="PLoS ONE">
        <title>Gene sets for utilization of primary and secondary nutrition supplies in the distal gut of endangered iberian lynx.</title>
        <authorList>
            <person name="Alcaide M."/>
            <person name="Messina E."/>
            <person name="Richter M."/>
            <person name="Bargiela R."/>
            <person name="Peplies J."/>
            <person name="Huws S.A."/>
            <person name="Newbold C.J."/>
            <person name="Golyshin P.N."/>
            <person name="Simon M.A."/>
            <person name="Lopez G."/>
            <person name="Yakimov M.M."/>
            <person name="Ferrer M."/>
        </authorList>
    </citation>
    <scope>NUCLEOTIDE SEQUENCE</scope>
</reference>
<name>J9H1X7_9ZZZZ</name>
<sequence length="513" mass="58167">MVGGTLPEVIARQALTLLIRPDKNGIEWKALSDASAETRQTPLRLLLALGGIASPWRWHVDSFYAANFAQGRKFPTDLPEPTEEGWDALPIASVNAFSIDDSDTTEVDDAISVERLGDGRTRVGVHIAAPALGIPRDHPLDKVTRTRMSTVYAPGLKTTMMPENWIQAYSLDEGRAVPCVSLYLTVDDSTFGIETTETRLERIIVRRNLRYDEIDEQVSEEAIQNGTLTIDYAEEICWLWHFVKRLQHHREDVRGRPEPEGRVDWFFALEGEGEDALIRVKGRRRGAPLDLIIAELMIIANCTWGLWLEEHSTPGIYRSQRMGRVRMSTTPGPHDGLGVLRYAWSTSPLRRYVDLVNQRQMIAALKGQPPVYQSNDVDLFSIVSQFETIYSLYRDFQTRMERYWSLRWILQEELKEIEAIVVKGDLVRIDRLPFMQRVPGLPEDLPRGQKVLLQILGCDLVDLVMDSRLIRVLDETAALEDGEELEEELAESEALIEAADLASDEKESENMGA</sequence>
<dbReference type="GO" id="GO:0006402">
    <property type="term" value="P:mRNA catabolic process"/>
    <property type="evidence" value="ECO:0007669"/>
    <property type="project" value="TreeGrafter"/>
</dbReference>
<dbReference type="EMBL" id="AMCI01000317">
    <property type="protein sequence ID" value="EJX09803.1"/>
    <property type="molecule type" value="Genomic_DNA"/>
</dbReference>
<dbReference type="SMART" id="SM00955">
    <property type="entry name" value="RNB"/>
    <property type="match status" value="1"/>
</dbReference>
<dbReference type="AlphaFoldDB" id="J9H1X7"/>
<evidence type="ECO:0000313" key="2">
    <source>
        <dbReference type="EMBL" id="EJX09803.1"/>
    </source>
</evidence>
<dbReference type="InterPro" id="IPR012340">
    <property type="entry name" value="NA-bd_OB-fold"/>
</dbReference>
<dbReference type="InterPro" id="IPR050180">
    <property type="entry name" value="RNR_Ribonuclease"/>
</dbReference>
<dbReference type="GO" id="GO:0005829">
    <property type="term" value="C:cytosol"/>
    <property type="evidence" value="ECO:0007669"/>
    <property type="project" value="TreeGrafter"/>
</dbReference>
<dbReference type="PANTHER" id="PTHR23355">
    <property type="entry name" value="RIBONUCLEASE"/>
    <property type="match status" value="1"/>
</dbReference>
<dbReference type="GO" id="GO:0004540">
    <property type="term" value="F:RNA nuclease activity"/>
    <property type="evidence" value="ECO:0007669"/>
    <property type="project" value="InterPro"/>
</dbReference>
<gene>
    <name evidence="2" type="ORF">EVA_02086</name>
</gene>
<dbReference type="GO" id="GO:0003723">
    <property type="term" value="F:RNA binding"/>
    <property type="evidence" value="ECO:0007669"/>
    <property type="project" value="InterPro"/>
</dbReference>
<feature type="domain" description="RNB" evidence="1">
    <location>
        <begin position="88"/>
        <end position="367"/>
    </location>
</feature>
<dbReference type="InterPro" id="IPR001900">
    <property type="entry name" value="RNase_II/R"/>
</dbReference>
<organism evidence="2">
    <name type="scientific">gut metagenome</name>
    <dbReference type="NCBI Taxonomy" id="749906"/>
    <lineage>
        <taxon>unclassified sequences</taxon>
        <taxon>metagenomes</taxon>
        <taxon>organismal metagenomes</taxon>
    </lineage>
</organism>